<evidence type="ECO:0000313" key="1">
    <source>
        <dbReference type="EMBL" id="CDW46866.1"/>
    </source>
</evidence>
<accession>A0A0K2VAE0</accession>
<protein>
    <submittedName>
        <fullName evidence="1">Uncharacterized protein</fullName>
    </submittedName>
</protein>
<sequence>MDDIKIVTSYKKALWTRVSYIFFDINSSLVHKLLEEPPILL</sequence>
<organism evidence="1">
    <name type="scientific">Lepeophtheirus salmonis</name>
    <name type="common">Salmon louse</name>
    <name type="synonym">Caligus salmonis</name>
    <dbReference type="NCBI Taxonomy" id="72036"/>
    <lineage>
        <taxon>Eukaryota</taxon>
        <taxon>Metazoa</taxon>
        <taxon>Ecdysozoa</taxon>
        <taxon>Arthropoda</taxon>
        <taxon>Crustacea</taxon>
        <taxon>Multicrustacea</taxon>
        <taxon>Hexanauplia</taxon>
        <taxon>Copepoda</taxon>
        <taxon>Siphonostomatoida</taxon>
        <taxon>Caligidae</taxon>
        <taxon>Lepeophtheirus</taxon>
    </lineage>
</organism>
<reference evidence="1" key="1">
    <citation type="submission" date="2014-05" db="EMBL/GenBank/DDBJ databases">
        <authorList>
            <person name="Chronopoulou M."/>
        </authorList>
    </citation>
    <scope>NUCLEOTIDE SEQUENCE</scope>
    <source>
        <tissue evidence="1">Whole organism</tissue>
    </source>
</reference>
<dbReference type="EMBL" id="HACA01029505">
    <property type="protein sequence ID" value="CDW46866.1"/>
    <property type="molecule type" value="Transcribed_RNA"/>
</dbReference>
<dbReference type="AlphaFoldDB" id="A0A0K2VAE0"/>
<proteinExistence type="predicted"/>
<name>A0A0K2VAE0_LEPSM</name>